<comment type="similarity">
    <text evidence="6">Belongs to the AP2/ERF transcription factor family. AP2 subfamily.</text>
</comment>
<evidence type="ECO:0000259" key="8">
    <source>
        <dbReference type="PROSITE" id="PS51032"/>
    </source>
</evidence>
<feature type="compositionally biased region" description="Low complexity" evidence="7">
    <location>
        <begin position="57"/>
        <end position="68"/>
    </location>
</feature>
<dbReference type="GO" id="GO:0005634">
    <property type="term" value="C:nucleus"/>
    <property type="evidence" value="ECO:0007669"/>
    <property type="project" value="UniProtKB-SubCell"/>
</dbReference>
<protein>
    <recommendedName>
        <fullName evidence="8">AP2/ERF domain-containing protein</fullName>
    </recommendedName>
</protein>
<dbReference type="GO" id="GO:0003677">
    <property type="term" value="F:DNA binding"/>
    <property type="evidence" value="ECO:0007669"/>
    <property type="project" value="UniProtKB-KW"/>
</dbReference>
<dbReference type="AlphaFoldDB" id="A0A921RMB5"/>
<dbReference type="PRINTS" id="PR00367">
    <property type="entry name" value="ETHRSPELEMNT"/>
</dbReference>
<evidence type="ECO:0000313" key="9">
    <source>
        <dbReference type="EMBL" id="KAG0542253.1"/>
    </source>
</evidence>
<dbReference type="InterPro" id="IPR001471">
    <property type="entry name" value="AP2/ERF_dom"/>
</dbReference>
<dbReference type="InterPro" id="IPR016177">
    <property type="entry name" value="DNA-bd_dom_sf"/>
</dbReference>
<feature type="compositionally biased region" description="Low complexity" evidence="7">
    <location>
        <begin position="84"/>
        <end position="96"/>
    </location>
</feature>
<comment type="caution">
    <text evidence="9">The sequence shown here is derived from an EMBL/GenBank/DDBJ whole genome shotgun (WGS) entry which is preliminary data.</text>
</comment>
<dbReference type="SUPFAM" id="SSF54171">
    <property type="entry name" value="DNA-binding domain"/>
    <property type="match status" value="2"/>
</dbReference>
<proteinExistence type="inferred from homology"/>
<evidence type="ECO:0000256" key="4">
    <source>
        <dbReference type="ARBA" id="ARBA00023163"/>
    </source>
</evidence>
<organism evidence="9 10">
    <name type="scientific">Sorghum bicolor</name>
    <name type="common">Sorghum</name>
    <name type="synonym">Sorghum vulgare</name>
    <dbReference type="NCBI Taxonomy" id="4558"/>
    <lineage>
        <taxon>Eukaryota</taxon>
        <taxon>Viridiplantae</taxon>
        <taxon>Streptophyta</taxon>
        <taxon>Embryophyta</taxon>
        <taxon>Tracheophyta</taxon>
        <taxon>Spermatophyta</taxon>
        <taxon>Magnoliopsida</taxon>
        <taxon>Liliopsida</taxon>
        <taxon>Poales</taxon>
        <taxon>Poaceae</taxon>
        <taxon>PACMAD clade</taxon>
        <taxon>Panicoideae</taxon>
        <taxon>Andropogonodae</taxon>
        <taxon>Andropogoneae</taxon>
        <taxon>Sorghinae</taxon>
        <taxon>Sorghum</taxon>
    </lineage>
</organism>
<keyword evidence="5" id="KW-0539">Nucleus</keyword>
<reference evidence="9" key="2">
    <citation type="submission" date="2020-10" db="EMBL/GenBank/DDBJ databases">
        <authorList>
            <person name="Cooper E.A."/>
            <person name="Brenton Z.W."/>
            <person name="Flinn B.S."/>
            <person name="Jenkins J."/>
            <person name="Shu S."/>
            <person name="Flowers D."/>
            <person name="Luo F."/>
            <person name="Wang Y."/>
            <person name="Xia P."/>
            <person name="Barry K."/>
            <person name="Daum C."/>
            <person name="Lipzen A."/>
            <person name="Yoshinaga Y."/>
            <person name="Schmutz J."/>
            <person name="Saski C."/>
            <person name="Vermerris W."/>
            <person name="Kresovich S."/>
        </authorList>
    </citation>
    <scope>NUCLEOTIDE SEQUENCE</scope>
</reference>
<evidence type="ECO:0000256" key="2">
    <source>
        <dbReference type="ARBA" id="ARBA00023015"/>
    </source>
</evidence>
<dbReference type="OrthoDB" id="207175at2759"/>
<keyword evidence="4" id="KW-0804">Transcription</keyword>
<dbReference type="GO" id="GO:0003700">
    <property type="term" value="F:DNA-binding transcription factor activity"/>
    <property type="evidence" value="ECO:0007669"/>
    <property type="project" value="InterPro"/>
</dbReference>
<evidence type="ECO:0000256" key="6">
    <source>
        <dbReference type="ARBA" id="ARBA00037973"/>
    </source>
</evidence>
<feature type="domain" description="AP2/ERF" evidence="8">
    <location>
        <begin position="204"/>
        <end position="260"/>
    </location>
</feature>
<sequence>MASPAIPFAPLTSHRAVPFVLGCPPPWPPRPPPAAPGRPPRPDAAAAARLLEEEARAGSSRARSPAGRPELESMVLDLNAESPTAGSASATSSSSGVFRFDLLGGTPDEEGCSPSPPVVTRQLFPLPSYPDAAAAPTAASNGSPPPPQAAGPWARRAADLVAPALGQGQGQGAVVMPAPSSPPAAVSPAAGKKSRRGPRSRSSQYRGVTFYRRTGRWESHIWDCGKQVYLGGFDTAHAAARAYDRAAIKFRGLDADINFQLKDYEDDLKQMKNWTKEEFVHILRRQSTGFARGSSKYRGVTLHKCGRWEARMGQLLGKKYIYLGLFDSEIEAARAYDRAAIRFNGPDAVTNFDSSSYDGDVPLPTAIEKDAVVDGDILDLNLRISQPNVHDLKSDGTLTGFGLGCNSPEASSSIVSQPISPQWPVHPHSTPMQLQHPHLYASPCPGFFVNLREAPMEEEKRAERAGPEPAFPSWAWQTQGSPAPFLPATATAASSGFSTAATTTGVDAATAARSVPPSLSGGPRQLFSGYQLQLRFPPTA</sequence>
<feature type="domain" description="AP2/ERF" evidence="8">
    <location>
        <begin position="296"/>
        <end position="353"/>
    </location>
</feature>
<feature type="compositionally biased region" description="Low complexity" evidence="7">
    <location>
        <begin position="129"/>
        <end position="142"/>
    </location>
</feature>
<feature type="region of interest" description="Disordered" evidence="7">
    <location>
        <begin position="22"/>
        <end position="154"/>
    </location>
</feature>
<evidence type="ECO:0000256" key="5">
    <source>
        <dbReference type="ARBA" id="ARBA00023242"/>
    </source>
</evidence>
<comment type="subcellular location">
    <subcellularLocation>
        <location evidence="1">Nucleus</location>
    </subcellularLocation>
</comment>
<dbReference type="PROSITE" id="PS51032">
    <property type="entry name" value="AP2_ERF"/>
    <property type="match status" value="2"/>
</dbReference>
<dbReference type="Gene3D" id="3.30.730.10">
    <property type="entry name" value="AP2/ERF domain"/>
    <property type="match status" value="2"/>
</dbReference>
<keyword evidence="2" id="KW-0805">Transcription regulation</keyword>
<dbReference type="FunFam" id="3.30.730.10:FF:000004">
    <property type="entry name" value="AP2-like ethylene-responsive transcription factor"/>
    <property type="match status" value="1"/>
</dbReference>
<dbReference type="InterPro" id="IPR036955">
    <property type="entry name" value="AP2/ERF_dom_sf"/>
</dbReference>
<feature type="region of interest" description="Disordered" evidence="7">
    <location>
        <begin position="168"/>
        <end position="205"/>
    </location>
</feature>
<gene>
    <name evidence="9" type="ORF">BDA96_02G087000</name>
</gene>
<dbReference type="CDD" id="cd00018">
    <property type="entry name" value="AP2"/>
    <property type="match status" value="2"/>
</dbReference>
<keyword evidence="3" id="KW-0238">DNA-binding</keyword>
<evidence type="ECO:0000256" key="1">
    <source>
        <dbReference type="ARBA" id="ARBA00004123"/>
    </source>
</evidence>
<accession>A0A921RMB5</accession>
<name>A0A921RMB5_SORBI</name>
<dbReference type="GO" id="GO:0009909">
    <property type="term" value="P:regulation of flower development"/>
    <property type="evidence" value="ECO:0007669"/>
    <property type="project" value="UniProtKB-ARBA"/>
</dbReference>
<evidence type="ECO:0000256" key="7">
    <source>
        <dbReference type="SAM" id="MobiDB-lite"/>
    </source>
</evidence>
<dbReference type="PANTHER" id="PTHR32467:SF152">
    <property type="entry name" value="APETALA2-LIKE PROTEIN 3"/>
    <property type="match status" value="1"/>
</dbReference>
<feature type="compositionally biased region" description="Pro residues" evidence="7">
    <location>
        <begin position="23"/>
        <end position="39"/>
    </location>
</feature>
<evidence type="ECO:0000256" key="3">
    <source>
        <dbReference type="ARBA" id="ARBA00023125"/>
    </source>
</evidence>
<reference evidence="9" key="1">
    <citation type="journal article" date="2019" name="BMC Genomics">
        <title>A new reference genome for Sorghum bicolor reveals high levels of sequence similarity between sweet and grain genotypes: implications for the genetics of sugar metabolism.</title>
        <authorList>
            <person name="Cooper E.A."/>
            <person name="Brenton Z.W."/>
            <person name="Flinn B.S."/>
            <person name="Jenkins J."/>
            <person name="Shu S."/>
            <person name="Flowers D."/>
            <person name="Luo F."/>
            <person name="Wang Y."/>
            <person name="Xia P."/>
            <person name="Barry K."/>
            <person name="Daum C."/>
            <person name="Lipzen A."/>
            <person name="Yoshinaga Y."/>
            <person name="Schmutz J."/>
            <person name="Saski C."/>
            <person name="Vermerris W."/>
            <person name="Kresovich S."/>
        </authorList>
    </citation>
    <scope>NUCLEOTIDE SEQUENCE</scope>
</reference>
<dbReference type="SMART" id="SM00380">
    <property type="entry name" value="AP2"/>
    <property type="match status" value="2"/>
</dbReference>
<feature type="compositionally biased region" description="Low complexity" evidence="7">
    <location>
        <begin position="172"/>
        <end position="191"/>
    </location>
</feature>
<dbReference type="Proteomes" id="UP000807115">
    <property type="component" value="Chromosome 2"/>
</dbReference>
<dbReference type="EMBL" id="CM027681">
    <property type="protein sequence ID" value="KAG0542253.1"/>
    <property type="molecule type" value="Genomic_DNA"/>
</dbReference>
<evidence type="ECO:0000313" key="10">
    <source>
        <dbReference type="Proteomes" id="UP000807115"/>
    </source>
</evidence>
<dbReference type="Pfam" id="PF00847">
    <property type="entry name" value="AP2"/>
    <property type="match status" value="2"/>
</dbReference>
<dbReference type="PANTHER" id="PTHR32467">
    <property type="entry name" value="AP2-LIKE ETHYLENE-RESPONSIVE TRANSCRIPTION FACTOR"/>
    <property type="match status" value="1"/>
</dbReference>